<dbReference type="AlphaFoldDB" id="S6BTP9"/>
<protein>
    <submittedName>
        <fullName evidence="3">Thioredoxin</fullName>
    </submittedName>
</protein>
<dbReference type="PROSITE" id="PS51352">
    <property type="entry name" value="THIOREDOXIN_2"/>
    <property type="match status" value="1"/>
</dbReference>
<organism evidence="3">
    <name type="scientific">Polypedilum vanderplanki</name>
    <name type="common">Sleeping chironomid midge</name>
    <dbReference type="NCBI Taxonomy" id="319348"/>
    <lineage>
        <taxon>Eukaryota</taxon>
        <taxon>Metazoa</taxon>
        <taxon>Ecdysozoa</taxon>
        <taxon>Arthropoda</taxon>
        <taxon>Hexapoda</taxon>
        <taxon>Insecta</taxon>
        <taxon>Pterygota</taxon>
        <taxon>Neoptera</taxon>
        <taxon>Endopterygota</taxon>
        <taxon>Diptera</taxon>
        <taxon>Nematocera</taxon>
        <taxon>Chironomoidea</taxon>
        <taxon>Chironomidae</taxon>
        <taxon>Chironominae</taxon>
        <taxon>Polypedilum</taxon>
        <taxon>Polypedilum</taxon>
    </lineage>
</organism>
<dbReference type="Proteomes" id="UP001107558">
    <property type="component" value="Chromosome 4"/>
</dbReference>
<dbReference type="PANTHER" id="PTHR43601">
    <property type="entry name" value="THIOREDOXIN, MITOCHONDRIAL"/>
    <property type="match status" value="1"/>
</dbReference>
<proteinExistence type="evidence at transcript level"/>
<keyword evidence="5" id="KW-1185">Reference proteome</keyword>
<dbReference type="GO" id="GO:0005739">
    <property type="term" value="C:mitochondrion"/>
    <property type="evidence" value="ECO:0007669"/>
    <property type="project" value="TreeGrafter"/>
</dbReference>
<accession>S6BTP9</accession>
<name>S6BTP9_POLVA</name>
<dbReference type="SUPFAM" id="SSF52833">
    <property type="entry name" value="Thioredoxin-like"/>
    <property type="match status" value="1"/>
</dbReference>
<dbReference type="InterPro" id="IPR013766">
    <property type="entry name" value="Thioredoxin_domain"/>
</dbReference>
<dbReference type="GO" id="GO:0045454">
    <property type="term" value="P:cell redox homeostasis"/>
    <property type="evidence" value="ECO:0007669"/>
    <property type="project" value="TreeGrafter"/>
</dbReference>
<evidence type="ECO:0000259" key="2">
    <source>
        <dbReference type="PROSITE" id="PS51352"/>
    </source>
</evidence>
<evidence type="ECO:0000313" key="3">
    <source>
        <dbReference type="EMBL" id="BAN67612.1"/>
    </source>
</evidence>
<dbReference type="InterPro" id="IPR036249">
    <property type="entry name" value="Thioredoxin-like_sf"/>
</dbReference>
<evidence type="ECO:0000256" key="1">
    <source>
        <dbReference type="ARBA" id="ARBA00008987"/>
    </source>
</evidence>
<dbReference type="EMBL" id="AB842155">
    <property type="protein sequence ID" value="BAN67612.1"/>
    <property type="molecule type" value="mRNA"/>
</dbReference>
<dbReference type="Gene3D" id="3.40.30.10">
    <property type="entry name" value="Glutaredoxin"/>
    <property type="match status" value="1"/>
</dbReference>
<evidence type="ECO:0000313" key="4">
    <source>
        <dbReference type="EMBL" id="KAG5669620.1"/>
    </source>
</evidence>
<gene>
    <name evidence="3" type="primary">PvTrx7</name>
    <name evidence="4" type="ORF">PVAND_017505</name>
</gene>
<dbReference type="Pfam" id="PF00085">
    <property type="entry name" value="Thioredoxin"/>
    <property type="match status" value="1"/>
</dbReference>
<evidence type="ECO:0000313" key="5">
    <source>
        <dbReference type="Proteomes" id="UP001107558"/>
    </source>
</evidence>
<reference evidence="3" key="1">
    <citation type="submission" date="2013-07" db="EMBL/GenBank/DDBJ databases">
        <title>Functional and evolutionary insights for the origin and mechanisms of complete desiccation tolerance from genome of the sleeping chironomid Polypedilum vanderplanki.</title>
        <authorList>
            <person name="Gusev O."/>
            <person name="Suetsugu Y."/>
            <person name="Cornette R."/>
            <person name="Kawashima T."/>
            <person name="Logacheva M."/>
            <person name="Kondrashev A."/>
            <person name="Penin A."/>
            <person name="Hatanaka R."/>
            <person name="Kikuta S."/>
            <person name="Shimura S."/>
            <person name="Katayose Y."/>
            <person name="Matsumoto T."/>
            <person name="Shagimardanova E."/>
            <person name="Alexeev D."/>
            <person name="Govorun V."/>
            <person name="Wisecaver J."/>
            <person name="Mikheyev A."/>
            <person name="Koyanagi R."/>
            <person name="Nishiyama T."/>
            <person name="Shigenobu S."/>
            <person name="Shibata T.F."/>
            <person name="Hasebe M."/>
            <person name="Okuda T."/>
            <person name="Satoh N."/>
            <person name="Kikawada T."/>
        </authorList>
    </citation>
    <scope>NUCLEOTIDE SEQUENCE</scope>
</reference>
<feature type="domain" description="Thioredoxin" evidence="2">
    <location>
        <begin position="1"/>
        <end position="111"/>
    </location>
</feature>
<comment type="similarity">
    <text evidence="1">Belongs to the thioredoxin family.</text>
</comment>
<reference evidence="4" key="2">
    <citation type="submission" date="2021-03" db="EMBL/GenBank/DDBJ databases">
        <title>Chromosome level genome of the anhydrobiotic midge Polypedilum vanderplanki.</title>
        <authorList>
            <person name="Yoshida Y."/>
            <person name="Kikawada T."/>
            <person name="Gusev O."/>
        </authorList>
    </citation>
    <scope>NUCLEOTIDE SEQUENCE</scope>
    <source>
        <strain evidence="4">NIAS01</strain>
        <tissue evidence="4">Whole body or cell culture</tissue>
    </source>
</reference>
<dbReference type="EMBL" id="JADBJN010000004">
    <property type="protein sequence ID" value="KAG5669620.1"/>
    <property type="molecule type" value="Genomic_DNA"/>
</dbReference>
<dbReference type="PANTHER" id="PTHR43601:SF3">
    <property type="entry name" value="THIOREDOXIN, MITOCHONDRIAL"/>
    <property type="match status" value="1"/>
</dbReference>
<dbReference type="CDD" id="cd02947">
    <property type="entry name" value="TRX_family"/>
    <property type="match status" value="1"/>
</dbReference>
<dbReference type="OrthoDB" id="19690at2759"/>
<sequence length="115" mass="12625">MPTTDIFQVHDEDDFATRVLTAKDAVIVGFFAPDCETCDTIYSRTEQVIEENKEKVSMAKVNIDDLSELSQKYGVVAGPVLAVAQNGKILKKLSGMPEIDEIRKFVKSGIGEGDD</sequence>